<evidence type="ECO:0000313" key="2">
    <source>
        <dbReference type="EMBL" id="KKP34442.1"/>
    </source>
</evidence>
<reference evidence="2 3" key="1">
    <citation type="journal article" date="2015" name="Nature">
        <title>rRNA introns, odd ribosomes, and small enigmatic genomes across a large radiation of phyla.</title>
        <authorList>
            <person name="Brown C.T."/>
            <person name="Hug L.A."/>
            <person name="Thomas B.C."/>
            <person name="Sharon I."/>
            <person name="Castelle C.J."/>
            <person name="Singh A."/>
            <person name="Wilkins M.J."/>
            <person name="Williams K.H."/>
            <person name="Banfield J.F."/>
        </authorList>
    </citation>
    <scope>NUCLEOTIDE SEQUENCE [LARGE SCALE GENOMIC DNA]</scope>
</reference>
<comment type="caution">
    <text evidence="2">The sequence shown here is derived from an EMBL/GenBank/DDBJ whole genome shotgun (WGS) entry which is preliminary data.</text>
</comment>
<sequence length="268" mass="28352">MKHFVIPSVSRGIFKKDPSTPPTKSGLVGMTTGIFLTFAFLLLTFYEVSAVTMDSTRFKIESANVTTGSGNSSSSGYKISDTLGQMAAGQFSSTGYVIKAGFQYLHSIIPFRFSISDTSIDFGTLIPNTSVTATTNLTVSFGGAGQYQVTAIEEGGLKIFGGSTIPDTSCNGGGDTCTESGAKIWNSSTAYGFGYGMSGDDIPVDFIDSTYFRPFPDRTAAESPATIMTNINVGKNRISTLAFKVNISPIQPAGSYQTVINFVATPSF</sequence>
<name>A0A0G0BTJ2_9BACT</name>
<feature type="transmembrane region" description="Helical" evidence="1">
    <location>
        <begin position="27"/>
        <end position="48"/>
    </location>
</feature>
<evidence type="ECO:0000313" key="3">
    <source>
        <dbReference type="Proteomes" id="UP000034349"/>
    </source>
</evidence>
<accession>A0A0G0BTJ2</accession>
<dbReference type="AlphaFoldDB" id="A0A0G0BTJ2"/>
<keyword evidence="1" id="KW-0472">Membrane</keyword>
<proteinExistence type="predicted"/>
<protein>
    <submittedName>
        <fullName evidence="2">Uncharacterized protein</fullName>
    </submittedName>
</protein>
<gene>
    <name evidence="2" type="ORF">UR23_C0038G0004</name>
</gene>
<dbReference type="EMBL" id="LBOK01000038">
    <property type="protein sequence ID" value="KKP34442.1"/>
    <property type="molecule type" value="Genomic_DNA"/>
</dbReference>
<dbReference type="Proteomes" id="UP000034349">
    <property type="component" value="Unassembled WGS sequence"/>
</dbReference>
<organism evidence="2 3">
    <name type="scientific">Candidatus Roizmanbacteria bacterium GW2011_GWA2_32_13</name>
    <dbReference type="NCBI Taxonomy" id="1618475"/>
    <lineage>
        <taxon>Bacteria</taxon>
        <taxon>Candidatus Roizmaniibacteriota</taxon>
    </lineage>
</organism>
<keyword evidence="1" id="KW-1133">Transmembrane helix</keyword>
<keyword evidence="1" id="KW-0812">Transmembrane</keyword>
<evidence type="ECO:0000256" key="1">
    <source>
        <dbReference type="SAM" id="Phobius"/>
    </source>
</evidence>